<name>A0ABR2BRJ4_9ROSI</name>
<proteinExistence type="predicted"/>
<gene>
    <name evidence="1" type="ORF">V6N12_001769</name>
</gene>
<evidence type="ECO:0000313" key="1">
    <source>
        <dbReference type="EMBL" id="KAK8509690.1"/>
    </source>
</evidence>
<keyword evidence="2" id="KW-1185">Reference proteome</keyword>
<dbReference type="Proteomes" id="UP001472677">
    <property type="component" value="Unassembled WGS sequence"/>
</dbReference>
<dbReference type="PANTHER" id="PTHR33868:SF2">
    <property type="entry name" value="EXPRESSED PROTEIN"/>
    <property type="match status" value="1"/>
</dbReference>
<dbReference type="EMBL" id="JBBPBM010000090">
    <property type="protein sequence ID" value="KAK8509690.1"/>
    <property type="molecule type" value="Genomic_DNA"/>
</dbReference>
<reference evidence="1 2" key="1">
    <citation type="journal article" date="2024" name="G3 (Bethesda)">
        <title>Genome assembly of Hibiscus sabdariffa L. provides insights into metabolisms of medicinal natural products.</title>
        <authorList>
            <person name="Kim T."/>
        </authorList>
    </citation>
    <scope>NUCLEOTIDE SEQUENCE [LARGE SCALE GENOMIC DNA]</scope>
    <source>
        <strain evidence="1">TK-2024</strain>
        <tissue evidence="1">Old leaves</tissue>
    </source>
</reference>
<organism evidence="1 2">
    <name type="scientific">Hibiscus sabdariffa</name>
    <name type="common">roselle</name>
    <dbReference type="NCBI Taxonomy" id="183260"/>
    <lineage>
        <taxon>Eukaryota</taxon>
        <taxon>Viridiplantae</taxon>
        <taxon>Streptophyta</taxon>
        <taxon>Embryophyta</taxon>
        <taxon>Tracheophyta</taxon>
        <taxon>Spermatophyta</taxon>
        <taxon>Magnoliopsida</taxon>
        <taxon>eudicotyledons</taxon>
        <taxon>Gunneridae</taxon>
        <taxon>Pentapetalae</taxon>
        <taxon>rosids</taxon>
        <taxon>malvids</taxon>
        <taxon>Malvales</taxon>
        <taxon>Malvaceae</taxon>
        <taxon>Malvoideae</taxon>
        <taxon>Hibiscus</taxon>
    </lineage>
</organism>
<dbReference type="PANTHER" id="PTHR33868">
    <property type="entry name" value="EXPRESSED PROTEIN"/>
    <property type="match status" value="1"/>
</dbReference>
<protein>
    <submittedName>
        <fullName evidence="1">Uncharacterized protein</fullName>
    </submittedName>
</protein>
<accession>A0ABR2BRJ4</accession>
<comment type="caution">
    <text evidence="1">The sequence shown here is derived from an EMBL/GenBank/DDBJ whole genome shotgun (WGS) entry which is preliminary data.</text>
</comment>
<evidence type="ECO:0000313" key="2">
    <source>
        <dbReference type="Proteomes" id="UP001472677"/>
    </source>
</evidence>
<sequence>MSAANRCFVREDTKRAPKFACCQSSSSHKQTDSCSIGVSGTHDRPVVGFMPLDRIPSYPNLHYYIRECNNSKETNDFCYDQESPWKAEPWWHTTDGDDLASLVARKSMDFVENCGLPPPQKMHVQCAIPSTVLNNVQCASNTSSRFHFIMLLSVDAIESID</sequence>